<evidence type="ECO:0008006" key="4">
    <source>
        <dbReference type="Google" id="ProtNLM"/>
    </source>
</evidence>
<keyword evidence="1" id="KW-1133">Transmembrane helix</keyword>
<keyword evidence="3" id="KW-1185">Reference proteome</keyword>
<dbReference type="OrthoDB" id="6007993at2"/>
<dbReference type="Pfam" id="PF11391">
    <property type="entry name" value="DUF2798"/>
    <property type="match status" value="1"/>
</dbReference>
<keyword evidence="1" id="KW-0472">Membrane</keyword>
<keyword evidence="1" id="KW-0812">Transmembrane</keyword>
<name>W1N8P4_9GAMM</name>
<reference evidence="2 3" key="1">
    <citation type="submission" date="2013-08" db="EMBL/GenBank/DDBJ databases">
        <title>draft genome of Halomonas huanghegensis, strain BJGMM-B45T.</title>
        <authorList>
            <person name="Miao C."/>
            <person name="Wan Y."/>
            <person name="Jin W."/>
        </authorList>
    </citation>
    <scope>NUCLEOTIDE SEQUENCE [LARGE SCALE GENOMIC DNA]</scope>
    <source>
        <strain evidence="2 3">BJGMM-B45</strain>
    </source>
</reference>
<dbReference type="RefSeq" id="WP_021818485.1">
    <property type="nucleotide sequence ID" value="NZ_AVBC01000020.1"/>
</dbReference>
<gene>
    <name evidence="2" type="ORF">BJB45_11835</name>
</gene>
<feature type="transmembrane region" description="Helical" evidence="1">
    <location>
        <begin position="80"/>
        <end position="100"/>
    </location>
</feature>
<accession>W1N8P4</accession>
<dbReference type="Proteomes" id="UP000019113">
    <property type="component" value="Unassembled WGS sequence"/>
</dbReference>
<protein>
    <recommendedName>
        <fullName evidence="4">DUF2798 domain-containing protein</fullName>
    </recommendedName>
</protein>
<evidence type="ECO:0000313" key="2">
    <source>
        <dbReference type="EMBL" id="ERL51849.1"/>
    </source>
</evidence>
<feature type="transmembrane region" description="Helical" evidence="1">
    <location>
        <begin position="41"/>
        <end position="60"/>
    </location>
</feature>
<evidence type="ECO:0000256" key="1">
    <source>
        <dbReference type="SAM" id="Phobius"/>
    </source>
</evidence>
<dbReference type="InterPro" id="IPR021529">
    <property type="entry name" value="DUF2798"/>
</dbReference>
<dbReference type="PATRIC" id="fig|1178482.3.peg.1530"/>
<organism evidence="2 3">
    <name type="scientific">Halomonas huangheensis</name>
    <dbReference type="NCBI Taxonomy" id="1178482"/>
    <lineage>
        <taxon>Bacteria</taxon>
        <taxon>Pseudomonadati</taxon>
        <taxon>Pseudomonadota</taxon>
        <taxon>Gammaproteobacteria</taxon>
        <taxon>Oceanospirillales</taxon>
        <taxon>Halomonadaceae</taxon>
        <taxon>Halomonas</taxon>
    </lineage>
</organism>
<dbReference type="eggNOG" id="ENOG50334YR">
    <property type="taxonomic scope" value="Bacteria"/>
</dbReference>
<dbReference type="EMBL" id="AVBC01000020">
    <property type="protein sequence ID" value="ERL51849.1"/>
    <property type="molecule type" value="Genomic_DNA"/>
</dbReference>
<dbReference type="AlphaFoldDB" id="W1N8P4"/>
<proteinExistence type="predicted"/>
<sequence length="105" mass="11673">MEPQANAASDRSTVIRKDTARKNIIKQVIEKRGLPHRCTPVVFAFYMAGIMAFLMCLVITAANGGLGESYMETVWEAYQLAMPIAFICVLIVRPVVVRLVTLTIE</sequence>
<evidence type="ECO:0000313" key="3">
    <source>
        <dbReference type="Proteomes" id="UP000019113"/>
    </source>
</evidence>
<comment type="caution">
    <text evidence="2">The sequence shown here is derived from an EMBL/GenBank/DDBJ whole genome shotgun (WGS) entry which is preliminary data.</text>
</comment>